<dbReference type="InterPro" id="IPR003660">
    <property type="entry name" value="HAMP_dom"/>
</dbReference>
<protein>
    <submittedName>
        <fullName evidence="5">Adenylate/guanylate cyclase domain-containing protein</fullName>
    </submittedName>
</protein>
<feature type="domain" description="HAMP" evidence="4">
    <location>
        <begin position="229"/>
        <end position="281"/>
    </location>
</feature>
<keyword evidence="6" id="KW-1185">Reference proteome</keyword>
<dbReference type="InterPro" id="IPR050697">
    <property type="entry name" value="Adenylyl/Guanylyl_Cyclase_3/4"/>
</dbReference>
<evidence type="ECO:0000313" key="6">
    <source>
        <dbReference type="Proteomes" id="UP001172645"/>
    </source>
</evidence>
<dbReference type="InterPro" id="IPR029787">
    <property type="entry name" value="Nucleotide_cyclase"/>
</dbReference>
<dbReference type="InterPro" id="IPR001054">
    <property type="entry name" value="A/G_cyclase"/>
</dbReference>
<dbReference type="PANTHER" id="PTHR43081">
    <property type="entry name" value="ADENYLATE CYCLASE, TERMINAL-DIFFERENTIATION SPECIFIC-RELATED"/>
    <property type="match status" value="1"/>
</dbReference>
<feature type="domain" description="Guanylate cyclase" evidence="3">
    <location>
        <begin position="315"/>
        <end position="454"/>
    </location>
</feature>
<reference evidence="5" key="1">
    <citation type="submission" date="2023-06" db="EMBL/GenBank/DDBJ databases">
        <title>Phylogenetic Diversity of Rhizobium strains.</title>
        <authorList>
            <person name="Moura F.T."/>
            <person name="Helene L.C.F."/>
            <person name="Hungria M."/>
        </authorList>
    </citation>
    <scope>NUCLEOTIDE SEQUENCE</scope>
    <source>
        <strain evidence="5">CCGE526</strain>
    </source>
</reference>
<dbReference type="Gene3D" id="6.10.340.10">
    <property type="match status" value="1"/>
</dbReference>
<accession>A0ABT7K2Q1</accession>
<keyword evidence="2" id="KW-0472">Membrane</keyword>
<evidence type="ECO:0000256" key="2">
    <source>
        <dbReference type="SAM" id="Phobius"/>
    </source>
</evidence>
<keyword evidence="2" id="KW-0812">Transmembrane</keyword>
<dbReference type="RefSeq" id="WP_285872304.1">
    <property type="nucleotide sequence ID" value="NZ_JARFYM010000034.1"/>
</dbReference>
<proteinExistence type="predicted"/>
<organism evidence="5 6">
    <name type="scientific">Rhizobium mayense</name>
    <dbReference type="NCBI Taxonomy" id="1312184"/>
    <lineage>
        <taxon>Bacteria</taxon>
        <taxon>Pseudomonadati</taxon>
        <taxon>Pseudomonadota</taxon>
        <taxon>Alphaproteobacteria</taxon>
        <taxon>Hyphomicrobiales</taxon>
        <taxon>Rhizobiaceae</taxon>
        <taxon>Rhizobium/Agrobacterium group</taxon>
        <taxon>Rhizobium</taxon>
    </lineage>
</organism>
<feature type="coiled-coil region" evidence="1">
    <location>
        <begin position="166"/>
        <end position="193"/>
    </location>
</feature>
<sequence>MIKQSIRRRIVSIAAGLIILMMATSVLSMVMVGRLGHLLDELTERYSPANEHLMRINLLSLQRALALRRAVIAKMQEPPDEAGYMARKQQYDAKNVEVEHETQAARELINAIIADTSTPSDNAALARIESRIDGLINDGRGLLNQETRELLAFLDVRDFASVRDRLSRIDALRDELNQKIDALRQEMLKVSDGAILTIRAEQSRAVLVSAIATLLAAVLGLIFANLVSGGIIRSVRQLLEGTRAVEAGHLDQSIDVATRDEIGELAAAFNRMVVQLRANQRVKETFGKYIDPRVVEGLIDRPNLTAAEGQRRLMTVLFCDLRGFTSLSEGLVPQGLVKVMNRYFSLMSEPIRTNRGIIDKYIGDGIMAYWGPPFVDEADHARLACLATVEMIERIETLRREIPDLLGVRGTPMEKCDLRIGVATGEALVGSIGSDIMMSYTVMGDVVNLASRLEGANKVYGTRNLVCERTIAAAGTALEFREIDRIVVAGQTRPEAVFEVLGRNGELAPEQLASRDLYQEGLAAYRERRWDDALRALKGALEVMPGDGPALGLLGRIESLKANPPSKDWDGSWRLEK</sequence>
<keyword evidence="2" id="KW-1133">Transmembrane helix</keyword>
<name>A0ABT7K2Q1_9HYPH</name>
<dbReference type="Pfam" id="PF00211">
    <property type="entry name" value="Guanylate_cyc"/>
    <property type="match status" value="1"/>
</dbReference>
<dbReference type="SUPFAM" id="SSF55073">
    <property type="entry name" value="Nucleotide cyclase"/>
    <property type="match status" value="1"/>
</dbReference>
<evidence type="ECO:0000259" key="3">
    <source>
        <dbReference type="PROSITE" id="PS50125"/>
    </source>
</evidence>
<dbReference type="PANTHER" id="PTHR43081:SF1">
    <property type="entry name" value="ADENYLATE CYCLASE, TERMINAL-DIFFERENTIATION SPECIFIC"/>
    <property type="match status" value="1"/>
</dbReference>
<dbReference type="Proteomes" id="UP001172645">
    <property type="component" value="Unassembled WGS sequence"/>
</dbReference>
<dbReference type="SMART" id="SM00044">
    <property type="entry name" value="CYCc"/>
    <property type="match status" value="1"/>
</dbReference>
<evidence type="ECO:0000313" key="5">
    <source>
        <dbReference type="EMBL" id="MDL2402879.1"/>
    </source>
</evidence>
<dbReference type="CDD" id="cd06225">
    <property type="entry name" value="HAMP"/>
    <property type="match status" value="1"/>
</dbReference>
<dbReference type="PROSITE" id="PS50125">
    <property type="entry name" value="GUANYLATE_CYCLASE_2"/>
    <property type="match status" value="1"/>
</dbReference>
<evidence type="ECO:0000259" key="4">
    <source>
        <dbReference type="PROSITE" id="PS50885"/>
    </source>
</evidence>
<keyword evidence="1" id="KW-0175">Coiled coil</keyword>
<dbReference type="EMBL" id="JARFYM010000034">
    <property type="protein sequence ID" value="MDL2402879.1"/>
    <property type="molecule type" value="Genomic_DNA"/>
</dbReference>
<gene>
    <name evidence="5" type="ORF">PY649_28695</name>
</gene>
<dbReference type="SMART" id="SM00304">
    <property type="entry name" value="HAMP"/>
    <property type="match status" value="1"/>
</dbReference>
<dbReference type="Gene3D" id="3.30.70.1230">
    <property type="entry name" value="Nucleotide cyclase"/>
    <property type="match status" value="1"/>
</dbReference>
<dbReference type="PROSITE" id="PS50885">
    <property type="entry name" value="HAMP"/>
    <property type="match status" value="1"/>
</dbReference>
<dbReference type="CDD" id="cd07302">
    <property type="entry name" value="CHD"/>
    <property type="match status" value="1"/>
</dbReference>
<dbReference type="SUPFAM" id="SSF158472">
    <property type="entry name" value="HAMP domain-like"/>
    <property type="match status" value="1"/>
</dbReference>
<evidence type="ECO:0000256" key="1">
    <source>
        <dbReference type="SAM" id="Coils"/>
    </source>
</evidence>
<comment type="caution">
    <text evidence="5">The sequence shown here is derived from an EMBL/GenBank/DDBJ whole genome shotgun (WGS) entry which is preliminary data.</text>
</comment>
<feature type="transmembrane region" description="Helical" evidence="2">
    <location>
        <begin position="205"/>
        <end position="227"/>
    </location>
</feature>
<dbReference type="Pfam" id="PF00672">
    <property type="entry name" value="HAMP"/>
    <property type="match status" value="1"/>
</dbReference>